<accession>A0A915IYF1</accession>
<protein>
    <submittedName>
        <fullName evidence="2">Uncharacterized protein</fullName>
    </submittedName>
</protein>
<evidence type="ECO:0000313" key="1">
    <source>
        <dbReference type="Proteomes" id="UP000887565"/>
    </source>
</evidence>
<sequence length="153" mass="17964">MDRFLYKSGAVDAVDKETYANLLKRDYPRFLAAYCEYYQAYCGKYNEEAVNKHQQPHISQPNDAILDDQFCVNFAKKCNTVSSGQEIKVYHICEDYKHTEGTFCPAYSLQRDRLMCAAYRKYCMMGEEPFMNIDVSLIVFSSRGHWETRDLRQ</sequence>
<reference evidence="2" key="1">
    <citation type="submission" date="2022-11" db="UniProtKB">
        <authorList>
            <consortium name="WormBaseParasite"/>
        </authorList>
    </citation>
    <scope>IDENTIFICATION</scope>
</reference>
<organism evidence="1 2">
    <name type="scientific">Romanomermis culicivorax</name>
    <name type="common">Nematode worm</name>
    <dbReference type="NCBI Taxonomy" id="13658"/>
    <lineage>
        <taxon>Eukaryota</taxon>
        <taxon>Metazoa</taxon>
        <taxon>Ecdysozoa</taxon>
        <taxon>Nematoda</taxon>
        <taxon>Enoplea</taxon>
        <taxon>Dorylaimia</taxon>
        <taxon>Mermithida</taxon>
        <taxon>Mermithoidea</taxon>
        <taxon>Mermithidae</taxon>
        <taxon>Romanomermis</taxon>
    </lineage>
</organism>
<dbReference type="WBParaSite" id="nRc.2.0.1.t19135-RA">
    <property type="protein sequence ID" value="nRc.2.0.1.t19135-RA"/>
    <property type="gene ID" value="nRc.2.0.1.g19135"/>
</dbReference>
<dbReference type="Proteomes" id="UP000887565">
    <property type="component" value="Unplaced"/>
</dbReference>
<proteinExistence type="predicted"/>
<keyword evidence="1" id="KW-1185">Reference proteome</keyword>
<dbReference type="AlphaFoldDB" id="A0A915IYF1"/>
<evidence type="ECO:0000313" key="2">
    <source>
        <dbReference type="WBParaSite" id="nRc.2.0.1.t19135-RA"/>
    </source>
</evidence>
<name>A0A915IYF1_ROMCU</name>